<dbReference type="InterPro" id="IPR002347">
    <property type="entry name" value="SDR_fam"/>
</dbReference>
<dbReference type="OrthoDB" id="153074at2759"/>
<dbReference type="InterPro" id="IPR036291">
    <property type="entry name" value="NAD(P)-bd_dom_sf"/>
</dbReference>
<protein>
    <recommendedName>
        <fullName evidence="4">Ketoreductase domain-containing protein</fullName>
    </recommendedName>
</protein>
<dbReference type="CDD" id="cd05367">
    <property type="entry name" value="SPR-like_SDR_c"/>
    <property type="match status" value="1"/>
</dbReference>
<sequence length="253" mass="26949">MAPTKTIIVTGASRGIGLAAARYLLTHKHNIVAVARTREPLQKLQSDFPGQVAIIAGDLGDLSLDLGQEVVDIAIGTYGQLNGLIVNHGVLNPVKRISEADAKEWSGAFEINVFSAIAMIKSALPSLRKTKGNIVLVSSGAAVGAYATWGAYGASKAVLNHIAMTLAVEEPDVTTTSIRPGVVDTDMQRELREVHHTAMDKKDAEKFATLKSGGKLLKPEQPGHVLAKLAIDTPRELSGRFINWNDDALATVQ</sequence>
<name>A0A517LJD2_9PEZI</name>
<keyword evidence="3" id="KW-0560">Oxidoreductase</keyword>
<dbReference type="AlphaFoldDB" id="A0A517LJD2"/>
<organism evidence="5 6">
    <name type="scientific">Venturia effusa</name>
    <dbReference type="NCBI Taxonomy" id="50376"/>
    <lineage>
        <taxon>Eukaryota</taxon>
        <taxon>Fungi</taxon>
        <taxon>Dikarya</taxon>
        <taxon>Ascomycota</taxon>
        <taxon>Pezizomycotina</taxon>
        <taxon>Dothideomycetes</taxon>
        <taxon>Pleosporomycetidae</taxon>
        <taxon>Venturiales</taxon>
        <taxon>Venturiaceae</taxon>
        <taxon>Venturia</taxon>
    </lineage>
</organism>
<dbReference type="SMART" id="SM00822">
    <property type="entry name" value="PKS_KR"/>
    <property type="match status" value="1"/>
</dbReference>
<keyword evidence="6" id="KW-1185">Reference proteome</keyword>
<dbReference type="FunFam" id="3.40.50.720:FF:000281">
    <property type="entry name" value="Uncharacterized oxidoreductase YIR035C"/>
    <property type="match status" value="1"/>
</dbReference>
<evidence type="ECO:0000256" key="1">
    <source>
        <dbReference type="ARBA" id="ARBA00006484"/>
    </source>
</evidence>
<dbReference type="PANTHER" id="PTHR43008:SF8">
    <property type="entry name" value="BENZIL REDUCTASE ((S)-BENZOIN FORMING) IRC24"/>
    <property type="match status" value="1"/>
</dbReference>
<dbReference type="STRING" id="50376.A0A517LJD2"/>
<evidence type="ECO:0000313" key="6">
    <source>
        <dbReference type="Proteomes" id="UP000316270"/>
    </source>
</evidence>
<dbReference type="InterPro" id="IPR057326">
    <property type="entry name" value="KR_dom"/>
</dbReference>
<dbReference type="PRINTS" id="PR00081">
    <property type="entry name" value="GDHRDH"/>
</dbReference>
<dbReference type="SUPFAM" id="SSF51735">
    <property type="entry name" value="NAD(P)-binding Rossmann-fold domains"/>
    <property type="match status" value="1"/>
</dbReference>
<proteinExistence type="inferred from homology"/>
<dbReference type="Proteomes" id="UP000316270">
    <property type="component" value="Chromosome 13"/>
</dbReference>
<dbReference type="EMBL" id="CP042197">
    <property type="protein sequence ID" value="QDS75751.1"/>
    <property type="molecule type" value="Genomic_DNA"/>
</dbReference>
<dbReference type="GO" id="GO:0050664">
    <property type="term" value="F:oxidoreductase activity, acting on NAD(P)H, oxygen as acceptor"/>
    <property type="evidence" value="ECO:0007669"/>
    <property type="project" value="TreeGrafter"/>
</dbReference>
<dbReference type="PANTHER" id="PTHR43008">
    <property type="entry name" value="BENZIL REDUCTASE"/>
    <property type="match status" value="1"/>
</dbReference>
<gene>
    <name evidence="5" type="ORF">FKW77_008546</name>
</gene>
<keyword evidence="2" id="KW-0521">NADP</keyword>
<evidence type="ECO:0000259" key="4">
    <source>
        <dbReference type="SMART" id="SM00822"/>
    </source>
</evidence>
<accession>A0A517LJD2</accession>
<evidence type="ECO:0000256" key="2">
    <source>
        <dbReference type="ARBA" id="ARBA00022857"/>
    </source>
</evidence>
<dbReference type="Gene3D" id="3.40.50.720">
    <property type="entry name" value="NAD(P)-binding Rossmann-like Domain"/>
    <property type="match status" value="1"/>
</dbReference>
<feature type="domain" description="Ketoreductase" evidence="4">
    <location>
        <begin position="5"/>
        <end position="185"/>
    </location>
</feature>
<dbReference type="Pfam" id="PF00106">
    <property type="entry name" value="adh_short"/>
    <property type="match status" value="1"/>
</dbReference>
<reference evidence="5 6" key="1">
    <citation type="submission" date="2019-07" db="EMBL/GenBank/DDBJ databases">
        <title>Finished genome of Venturia effusa.</title>
        <authorList>
            <person name="Young C.A."/>
            <person name="Cox M.P."/>
            <person name="Ganley A.R.D."/>
            <person name="David W.J."/>
        </authorList>
    </citation>
    <scope>NUCLEOTIDE SEQUENCE [LARGE SCALE GENOMIC DNA]</scope>
    <source>
        <strain evidence="6">albino</strain>
    </source>
</reference>
<evidence type="ECO:0000313" key="5">
    <source>
        <dbReference type="EMBL" id="QDS75751.1"/>
    </source>
</evidence>
<evidence type="ECO:0000256" key="3">
    <source>
        <dbReference type="ARBA" id="ARBA00023002"/>
    </source>
</evidence>
<comment type="similarity">
    <text evidence="1">Belongs to the short-chain dehydrogenases/reductases (SDR) family.</text>
</comment>